<comment type="caution">
    <text evidence="1">The sequence shown here is derived from an EMBL/GenBank/DDBJ whole genome shotgun (WGS) entry which is preliminary data.</text>
</comment>
<keyword evidence="2" id="KW-1185">Reference proteome</keyword>
<organism evidence="1 2">
    <name type="scientific">Marispirochaeta aestuarii</name>
    <dbReference type="NCBI Taxonomy" id="1963862"/>
    <lineage>
        <taxon>Bacteria</taxon>
        <taxon>Pseudomonadati</taxon>
        <taxon>Spirochaetota</taxon>
        <taxon>Spirochaetia</taxon>
        <taxon>Spirochaetales</taxon>
        <taxon>Spirochaetaceae</taxon>
        <taxon>Marispirochaeta</taxon>
    </lineage>
</organism>
<protein>
    <submittedName>
        <fullName evidence="1">Uncharacterized protein</fullName>
    </submittedName>
</protein>
<dbReference type="EMBL" id="MWQY01000041">
    <property type="protein sequence ID" value="ORC29588.1"/>
    <property type="molecule type" value="Genomic_DNA"/>
</dbReference>
<proteinExistence type="predicted"/>
<dbReference type="Proteomes" id="UP000192343">
    <property type="component" value="Unassembled WGS sequence"/>
</dbReference>
<evidence type="ECO:0000313" key="2">
    <source>
        <dbReference type="Proteomes" id="UP000192343"/>
    </source>
</evidence>
<dbReference type="AlphaFoldDB" id="A0A1Y1RU29"/>
<gene>
    <name evidence="1" type="ORF">B4O97_18880</name>
</gene>
<reference evidence="1 2" key="1">
    <citation type="submission" date="2017-03" db="EMBL/GenBank/DDBJ databases">
        <title>Draft Genome sequence of Marispirochaeta sp. strain JC444.</title>
        <authorList>
            <person name="Shivani Y."/>
            <person name="Subhash Y."/>
            <person name="Sasikala C."/>
            <person name="Ramana C."/>
        </authorList>
    </citation>
    <scope>NUCLEOTIDE SEQUENCE [LARGE SCALE GENOMIC DNA]</scope>
    <source>
        <strain evidence="1 2">JC444</strain>
    </source>
</reference>
<evidence type="ECO:0000313" key="1">
    <source>
        <dbReference type="EMBL" id="ORC29588.1"/>
    </source>
</evidence>
<sequence>MIRTDFTVKSFDLGTFFLFHPPKIMISSNFNGQLKDLELEIESDIPIASKYRINIYRSDNEKGKMNSVKRVVSICLHGDKRKIYLGNLNKLNIGQNNMDLVTIDLYEPIIPNYYMIKTLALSDNDTILASSSVEFIEITE</sequence>
<name>A0A1Y1RU29_9SPIO</name>
<accession>A0A1Y1RU29</accession>